<gene>
    <name evidence="2" type="ordered locus">TREPR_0342</name>
</gene>
<dbReference type="Proteomes" id="UP000009223">
    <property type="component" value="Chromosome"/>
</dbReference>
<dbReference type="eggNOG" id="COG0438">
    <property type="taxonomic scope" value="Bacteria"/>
</dbReference>
<evidence type="ECO:0000313" key="2">
    <source>
        <dbReference type="EMBL" id="AEF84577.1"/>
    </source>
</evidence>
<reference evidence="3" key="1">
    <citation type="submission" date="2009-12" db="EMBL/GenBank/DDBJ databases">
        <title>Complete sequence of Treponema primitia strain ZAS-2.</title>
        <authorList>
            <person name="Tetu S.G."/>
            <person name="Matson E."/>
            <person name="Ren Q."/>
            <person name="Seshadri R."/>
            <person name="Elbourne L."/>
            <person name="Hassan K.A."/>
            <person name="Durkin A."/>
            <person name="Radune D."/>
            <person name="Mohamoud Y."/>
            <person name="Shay R."/>
            <person name="Jin S."/>
            <person name="Zhang X."/>
            <person name="Lucey K."/>
            <person name="Ballor N.R."/>
            <person name="Ottesen E."/>
            <person name="Rosenthal R."/>
            <person name="Allen A."/>
            <person name="Leadbetter J.R."/>
            <person name="Paulsen I.T."/>
        </authorList>
    </citation>
    <scope>NUCLEOTIDE SEQUENCE [LARGE SCALE GENOMIC DNA]</scope>
    <source>
        <strain evidence="3">ATCC BAA-887 / DSM 12427 / ZAS-2</strain>
    </source>
</reference>
<organism evidence="2 3">
    <name type="scientific">Treponema primitia (strain ATCC BAA-887 / DSM 12427 / ZAS-2)</name>
    <dbReference type="NCBI Taxonomy" id="545694"/>
    <lineage>
        <taxon>Bacteria</taxon>
        <taxon>Pseudomonadati</taxon>
        <taxon>Spirochaetota</taxon>
        <taxon>Spirochaetia</taxon>
        <taxon>Spirochaetales</taxon>
        <taxon>Treponemataceae</taxon>
        <taxon>Treponema</taxon>
    </lineage>
</organism>
<dbReference type="Pfam" id="PF00534">
    <property type="entry name" value="Glycos_transf_1"/>
    <property type="match status" value="1"/>
</dbReference>
<dbReference type="RefSeq" id="WP_015709661.1">
    <property type="nucleotide sequence ID" value="NC_015578.1"/>
</dbReference>
<dbReference type="PANTHER" id="PTHR45947">
    <property type="entry name" value="SULFOQUINOVOSYL TRANSFERASE SQD2"/>
    <property type="match status" value="1"/>
</dbReference>
<dbReference type="AlphaFoldDB" id="F5YN38"/>
<accession>F5YN38</accession>
<keyword evidence="3" id="KW-1185">Reference proteome</keyword>
<dbReference type="SUPFAM" id="SSF53756">
    <property type="entry name" value="UDP-Glycosyltransferase/glycogen phosphorylase"/>
    <property type="match status" value="1"/>
</dbReference>
<feature type="domain" description="Glycosyl transferase family 1" evidence="1">
    <location>
        <begin position="181"/>
        <end position="298"/>
    </location>
</feature>
<evidence type="ECO:0000259" key="1">
    <source>
        <dbReference type="Pfam" id="PF00534"/>
    </source>
</evidence>
<dbReference type="OrthoDB" id="9804196at2"/>
<reference evidence="2 3" key="2">
    <citation type="journal article" date="2011" name="ISME J.">
        <title>RNA-seq reveals cooperative metabolic interactions between two termite-gut spirochete species in co-culture.</title>
        <authorList>
            <person name="Rosenthal A.Z."/>
            <person name="Matson E.G."/>
            <person name="Eldar A."/>
            <person name="Leadbetter J.R."/>
        </authorList>
    </citation>
    <scope>NUCLEOTIDE SEQUENCE [LARGE SCALE GENOMIC DNA]</scope>
    <source>
        <strain evidence="3">ATCC BAA-887 / DSM 12427 / ZAS-2</strain>
    </source>
</reference>
<name>F5YN38_TREPZ</name>
<proteinExistence type="predicted"/>
<protein>
    <submittedName>
        <fullName evidence="2">Capsular polysaccharide biosynthesis protein</fullName>
    </submittedName>
</protein>
<dbReference type="STRING" id="545694.TREPR_0342"/>
<sequence length="367" mass="42233">MIRILNIIGSLNCGGAETTIMNYYRNIDRTRIQFDFLITTYNDYYETEAIALGSHIFRRPMRTQNVIMNTFILMSILLKHKEYKMIHIHHSTPIVFFDVFIAWLCGVPIRIVHSRNARENISLLERLLRPLLRMFTTKMLACSSEAGSALFGKKAIINNEVILFPNARDISRLIYNKKSRDVIRKTLNIDSNFVILHIGRLSNIKNQSFLLDVFAGFLKLCPRAVLLIAGEGNMLELLVKKISELRIDNAVQLLGFRDDIPDLMQAGDIFVLPSLWEGLPGVVIEAQAMGLPCLLSNTITRETKITDLVEFLPIDQISIWVTRLLVYQDGFIRHDMYDQVTKSGYNIIQAVKKLQQFYLEIFDKCQK</sequence>
<dbReference type="InterPro" id="IPR050194">
    <property type="entry name" value="Glycosyltransferase_grp1"/>
</dbReference>
<evidence type="ECO:0000313" key="3">
    <source>
        <dbReference type="Proteomes" id="UP000009223"/>
    </source>
</evidence>
<dbReference type="Gene3D" id="3.40.50.2000">
    <property type="entry name" value="Glycogen Phosphorylase B"/>
    <property type="match status" value="2"/>
</dbReference>
<dbReference type="EMBL" id="CP001843">
    <property type="protein sequence ID" value="AEF84577.1"/>
    <property type="molecule type" value="Genomic_DNA"/>
</dbReference>
<dbReference type="HOGENOM" id="CLU_009583_33_0_12"/>
<dbReference type="PANTHER" id="PTHR45947:SF3">
    <property type="entry name" value="SULFOQUINOVOSYL TRANSFERASE SQD2"/>
    <property type="match status" value="1"/>
</dbReference>
<dbReference type="KEGG" id="tpi:TREPR_0342"/>
<dbReference type="GO" id="GO:0016757">
    <property type="term" value="F:glycosyltransferase activity"/>
    <property type="evidence" value="ECO:0007669"/>
    <property type="project" value="InterPro"/>
</dbReference>
<dbReference type="InterPro" id="IPR001296">
    <property type="entry name" value="Glyco_trans_1"/>
</dbReference>